<dbReference type="InterPro" id="IPR006342">
    <property type="entry name" value="FkbM_mtfrase"/>
</dbReference>
<keyword evidence="2" id="KW-0808">Transferase</keyword>
<feature type="domain" description="Methyltransferase FkbM" evidence="1">
    <location>
        <begin position="48"/>
        <end position="215"/>
    </location>
</feature>
<evidence type="ECO:0000259" key="1">
    <source>
        <dbReference type="Pfam" id="PF05050"/>
    </source>
</evidence>
<sequence length="240" mass="26314">MNHTLLRIGKLWAGLTTPAYRRALKSGVGATVEHRAALERFSFDTVVDIGANRGQFATFARATFPQARIVSFEPLREPGDTFSKLFADDPQVTLVRAAVGATAADLVMHVTEKEDSSSFLEVGELQNATFGSVVVETRVVRCAPLDQLLAPDSLGASNLLKIDTQGYELEVLKGSEAYLARFSAIYCELSFVELYKGQPTASPVIRFLHERGFELRGVYNQASSSKMALQADFLFERSPS</sequence>
<gene>
    <name evidence="2" type="ORF">SAMN02745172_03520</name>
</gene>
<organism evidence="2 3">
    <name type="scientific">Pseudoxanthobacter soli DSM 19599</name>
    <dbReference type="NCBI Taxonomy" id="1123029"/>
    <lineage>
        <taxon>Bacteria</taxon>
        <taxon>Pseudomonadati</taxon>
        <taxon>Pseudomonadota</taxon>
        <taxon>Alphaproteobacteria</taxon>
        <taxon>Hyphomicrobiales</taxon>
        <taxon>Segnochrobactraceae</taxon>
        <taxon>Pseudoxanthobacter</taxon>
    </lineage>
</organism>
<dbReference type="SUPFAM" id="SSF53335">
    <property type="entry name" value="S-adenosyl-L-methionine-dependent methyltransferases"/>
    <property type="match status" value="1"/>
</dbReference>
<dbReference type="NCBIfam" id="TIGR01444">
    <property type="entry name" value="fkbM_fam"/>
    <property type="match status" value="1"/>
</dbReference>
<evidence type="ECO:0000313" key="3">
    <source>
        <dbReference type="Proteomes" id="UP000186406"/>
    </source>
</evidence>
<proteinExistence type="predicted"/>
<accession>A0A1M7ZPK2</accession>
<dbReference type="GO" id="GO:0008171">
    <property type="term" value="F:O-methyltransferase activity"/>
    <property type="evidence" value="ECO:0007669"/>
    <property type="project" value="TreeGrafter"/>
</dbReference>
<dbReference type="Gene3D" id="3.40.50.150">
    <property type="entry name" value="Vaccinia Virus protein VP39"/>
    <property type="match status" value="1"/>
</dbReference>
<dbReference type="EMBL" id="FRXO01000008">
    <property type="protein sequence ID" value="SHO66860.1"/>
    <property type="molecule type" value="Genomic_DNA"/>
</dbReference>
<dbReference type="Proteomes" id="UP000186406">
    <property type="component" value="Unassembled WGS sequence"/>
</dbReference>
<dbReference type="InterPro" id="IPR053188">
    <property type="entry name" value="FkbM_Methyltransferase"/>
</dbReference>
<protein>
    <submittedName>
        <fullName evidence="2">Methyltransferase, FkbM family</fullName>
    </submittedName>
</protein>
<keyword evidence="3" id="KW-1185">Reference proteome</keyword>
<dbReference type="PANTHER" id="PTHR36973:SF4">
    <property type="entry name" value="NODULATION PROTEIN"/>
    <property type="match status" value="1"/>
</dbReference>
<keyword evidence="2" id="KW-0489">Methyltransferase</keyword>
<dbReference type="Pfam" id="PF05050">
    <property type="entry name" value="Methyltransf_21"/>
    <property type="match status" value="1"/>
</dbReference>
<evidence type="ECO:0000313" key="2">
    <source>
        <dbReference type="EMBL" id="SHO66860.1"/>
    </source>
</evidence>
<dbReference type="GO" id="GO:0032259">
    <property type="term" value="P:methylation"/>
    <property type="evidence" value="ECO:0007669"/>
    <property type="project" value="UniProtKB-KW"/>
</dbReference>
<dbReference type="AlphaFoldDB" id="A0A1M7ZPK2"/>
<dbReference type="PANTHER" id="PTHR36973">
    <property type="entry name" value="SLL1456 PROTEIN-RELATED"/>
    <property type="match status" value="1"/>
</dbReference>
<dbReference type="RefSeq" id="WP_175563730.1">
    <property type="nucleotide sequence ID" value="NZ_FRXO01000008.1"/>
</dbReference>
<dbReference type="InterPro" id="IPR029063">
    <property type="entry name" value="SAM-dependent_MTases_sf"/>
</dbReference>
<name>A0A1M7ZPK2_9HYPH</name>
<reference evidence="2 3" key="1">
    <citation type="submission" date="2016-12" db="EMBL/GenBank/DDBJ databases">
        <authorList>
            <person name="Song W.-J."/>
            <person name="Kurnit D.M."/>
        </authorList>
    </citation>
    <scope>NUCLEOTIDE SEQUENCE [LARGE SCALE GENOMIC DNA]</scope>
    <source>
        <strain evidence="2 3">DSM 19599</strain>
    </source>
</reference>
<dbReference type="STRING" id="1123029.SAMN02745172_03520"/>